<evidence type="ECO:0000313" key="2">
    <source>
        <dbReference type="EMBL" id="ACX74421.1"/>
    </source>
</evidence>
<proteinExistence type="predicted"/>
<organism evidence="3 4">
    <name type="scientific">Fibrobacter succinogenes (strain ATCC 19169 / S85)</name>
    <dbReference type="NCBI Taxonomy" id="59374"/>
    <lineage>
        <taxon>Bacteria</taxon>
        <taxon>Pseudomonadati</taxon>
        <taxon>Fibrobacterota</taxon>
        <taxon>Fibrobacteria</taxon>
        <taxon>Fibrobacterales</taxon>
        <taxon>Fibrobacteraceae</taxon>
        <taxon>Fibrobacter</taxon>
    </lineage>
</organism>
<reference evidence="3" key="3">
    <citation type="submission" date="2010-08" db="EMBL/GenBank/DDBJ databases">
        <authorList>
            <person name="Durkin A.S."/>
            <person name="Nelson K.E."/>
            <person name="Morrison M."/>
            <person name="Forsberg C.W."/>
            <person name="Wilson D.B."/>
            <person name="Russell J.B."/>
            <person name="Cann I.K.O."/>
            <person name="Mackie R.I."/>
            <person name="White B.A."/>
        </authorList>
    </citation>
    <scope>NUCLEOTIDE SEQUENCE</scope>
    <source>
        <strain evidence="3">S85</strain>
    </source>
</reference>
<dbReference type="HOGENOM" id="CLU_1406914_0_0_0"/>
<reference evidence="4" key="2">
    <citation type="submission" date="2010-08" db="EMBL/GenBank/DDBJ databases">
        <title>Complete sequence of Fibrobacter succinogenes subsp. succinogenes S85.</title>
        <authorList>
            <person name="Durkin A.S."/>
            <person name="Nelson K.E."/>
            <person name="Morrison M."/>
            <person name="Forsberg C.W."/>
            <person name="Wilson D.B."/>
            <person name="Russell J.B."/>
            <person name="Cann I.K.O."/>
            <person name="Mackie R.I."/>
            <person name="White B.A."/>
        </authorList>
    </citation>
    <scope>NUCLEOTIDE SEQUENCE [LARGE SCALE GENOMIC DNA]</scope>
    <source>
        <strain evidence="4">ATCC 19169 / S85</strain>
    </source>
</reference>
<dbReference type="EMBL" id="CP002158">
    <property type="protein sequence ID" value="ADL27001.1"/>
    <property type="molecule type" value="Genomic_DNA"/>
</dbReference>
<evidence type="ECO:0000256" key="1">
    <source>
        <dbReference type="SAM" id="Phobius"/>
    </source>
</evidence>
<dbReference type="OrthoDB" id="9802150at2"/>
<dbReference type="Proteomes" id="UP000000517">
    <property type="component" value="Chromosome"/>
</dbReference>
<evidence type="ECO:0000313" key="3">
    <source>
        <dbReference type="EMBL" id="ADL27001.1"/>
    </source>
</evidence>
<keyword evidence="5" id="KW-1185">Reference proteome</keyword>
<keyword evidence="1" id="KW-0472">Membrane</keyword>
<sequence>MGCLGNLIKIFLGIIMIIIMLIVGYKLIFDPYRPESPNSCWSHRPVAEETYSKSDDGEYKAKEENYDFRTNVPVQVGENHDYIMENTFQKPGVVMELTPNLESGLIYVIKVFKSQLGEDFAPTITSAHDSFDKHDRWSKHRTGRAVDIRLNDLPLKEKRRVVKILQGTLPKEYKVEWESQGTVNEHLHFQSRH</sequence>
<name>C9RNH5_FIBSS</name>
<dbReference type="EMBL" id="CP001792">
    <property type="protein sequence ID" value="ACX74421.1"/>
    <property type="molecule type" value="Genomic_DNA"/>
</dbReference>
<reference evidence="2 5" key="1">
    <citation type="submission" date="2009-10" db="EMBL/GenBank/DDBJ databases">
        <title>Complete sequence of Fibrobacter succinogenes subsp. succinogenes S85.</title>
        <authorList>
            <consortium name="US DOE Joint Genome Institute"/>
            <person name="Lucas S."/>
            <person name="Copeland A."/>
            <person name="Lapidus A."/>
            <person name="Glavina del Rio T."/>
            <person name="Tice H."/>
            <person name="Bruce D."/>
            <person name="Goodwin L."/>
            <person name="Pitluck S."/>
            <person name="Chertkov O."/>
            <person name="Detter J.C."/>
            <person name="Han C."/>
            <person name="Tapia R."/>
            <person name="Larimer F."/>
            <person name="Land M."/>
            <person name="Hauser L."/>
            <person name="Kyrpides N."/>
            <person name="Mikhailova N."/>
            <person name="Weimer P.J."/>
            <person name="Stevenson D.M."/>
            <person name="Boyum J."/>
            <person name="Brumm P.I."/>
            <person name="Mead D."/>
        </authorList>
    </citation>
    <scope>NUCLEOTIDE SEQUENCE [LARGE SCALE GENOMIC DNA]</scope>
    <source>
        <strain evidence="5">ATCC 19169 / S85</strain>
        <strain evidence="2">S85</strain>
    </source>
</reference>
<dbReference type="KEGG" id="fsc:FSU_1254"/>
<keyword evidence="1" id="KW-0812">Transmembrane</keyword>
<dbReference type="AlphaFoldDB" id="C9RNH5"/>
<evidence type="ECO:0000313" key="5">
    <source>
        <dbReference type="Proteomes" id="UP000001497"/>
    </source>
</evidence>
<dbReference type="Proteomes" id="UP000001497">
    <property type="component" value="Chromosome"/>
</dbReference>
<dbReference type="STRING" id="59374.FSU_1254"/>
<feature type="transmembrane region" description="Helical" evidence="1">
    <location>
        <begin position="7"/>
        <end position="28"/>
    </location>
</feature>
<protein>
    <submittedName>
        <fullName evidence="3">Uncharacterized protein</fullName>
    </submittedName>
</protein>
<keyword evidence="1" id="KW-1133">Transmembrane helix</keyword>
<accession>C9RNH5</accession>
<dbReference type="KEGG" id="fsu:Fisuc_0811"/>
<gene>
    <name evidence="2" type="ordered locus">Fisuc_0811</name>
    <name evidence="3" type="ordered locus">FSU_1254</name>
</gene>
<evidence type="ECO:0000313" key="4">
    <source>
        <dbReference type="Proteomes" id="UP000000517"/>
    </source>
</evidence>